<dbReference type="InterPro" id="IPR026579">
    <property type="entry name" value="FtsQ"/>
</dbReference>
<proteinExistence type="inferred from homology"/>
<evidence type="ECO:0000313" key="11">
    <source>
        <dbReference type="EMBL" id="TCS65774.1"/>
    </source>
</evidence>
<dbReference type="GO" id="GO:0005886">
    <property type="term" value="C:plasma membrane"/>
    <property type="evidence" value="ECO:0007669"/>
    <property type="project" value="UniProtKB-SubCell"/>
</dbReference>
<evidence type="ECO:0000256" key="7">
    <source>
        <dbReference type="ARBA" id="ARBA00023136"/>
    </source>
</evidence>
<evidence type="ECO:0000256" key="1">
    <source>
        <dbReference type="ARBA" id="ARBA00004370"/>
    </source>
</evidence>
<evidence type="ECO:0000256" key="4">
    <source>
        <dbReference type="ARBA" id="ARBA00022618"/>
    </source>
</evidence>
<gene>
    <name evidence="9" type="primary">ftsQ</name>
    <name evidence="11" type="ORF">EDD52_103191</name>
</gene>
<keyword evidence="8 9" id="KW-0131">Cell cycle</keyword>
<keyword evidence="2 9" id="KW-1003">Cell membrane</keyword>
<evidence type="ECO:0000256" key="8">
    <source>
        <dbReference type="ARBA" id="ARBA00023306"/>
    </source>
</evidence>
<dbReference type="Pfam" id="PF03799">
    <property type="entry name" value="FtsQ_DivIB_C"/>
    <property type="match status" value="1"/>
</dbReference>
<comment type="function">
    <text evidence="9">Essential cell division protein.</text>
</comment>
<organism evidence="11 12">
    <name type="scientific">Primorskyibacter sedentarius</name>
    <dbReference type="NCBI Taxonomy" id="745311"/>
    <lineage>
        <taxon>Bacteria</taxon>
        <taxon>Pseudomonadati</taxon>
        <taxon>Pseudomonadota</taxon>
        <taxon>Alphaproteobacteria</taxon>
        <taxon>Rhodobacterales</taxon>
        <taxon>Roseobacteraceae</taxon>
        <taxon>Primorskyibacter</taxon>
    </lineage>
</organism>
<keyword evidence="4 9" id="KW-0132">Cell division</keyword>
<dbReference type="GO" id="GO:0043093">
    <property type="term" value="P:FtsZ-dependent cytokinesis"/>
    <property type="evidence" value="ECO:0007669"/>
    <property type="project" value="UniProtKB-UniRule"/>
</dbReference>
<protein>
    <recommendedName>
        <fullName evidence="9">Cell division protein FtsQ</fullName>
    </recommendedName>
</protein>
<dbReference type="HAMAP" id="MF_00911">
    <property type="entry name" value="FtsQ_subfam"/>
    <property type="match status" value="1"/>
</dbReference>
<dbReference type="EMBL" id="SLZU01000003">
    <property type="protein sequence ID" value="TCS65774.1"/>
    <property type="molecule type" value="Genomic_DNA"/>
</dbReference>
<evidence type="ECO:0000256" key="3">
    <source>
        <dbReference type="ARBA" id="ARBA00022519"/>
    </source>
</evidence>
<evidence type="ECO:0000259" key="10">
    <source>
        <dbReference type="PROSITE" id="PS51779"/>
    </source>
</evidence>
<keyword evidence="5 9" id="KW-0812">Transmembrane</keyword>
<sequence>MQQMNRPDPAPSRLHYRMQRLMLTPLFRVLLRVGLPVAAIAGAGAIYFADLDRREAFFATFYELRRSFEERPEFMVKLMAIDGASDTVAEDIREIVPIDFPVSSFDLDLDAMRDTVTGLDAVQSASLRVRQGGVLQIDVIERVPALVWRTANGLELLDKTGVQVGPLTSRSARPDLPLIAGAGANEHVAEALDLIAAAGPLAARMRGLVRVGERRWDVVLNRDQRILLPEAGAVQALERVIAMHQAVDMLSRDLVTVDLRLPGRPTVRMTDLAVQEMWRIKSIEFGE</sequence>
<evidence type="ECO:0000256" key="6">
    <source>
        <dbReference type="ARBA" id="ARBA00022989"/>
    </source>
</evidence>
<keyword evidence="6 9" id="KW-1133">Transmembrane helix</keyword>
<name>A0A4R3JIA9_9RHOB</name>
<dbReference type="InterPro" id="IPR034746">
    <property type="entry name" value="POTRA"/>
</dbReference>
<comment type="similarity">
    <text evidence="9">Belongs to the FtsQ/DivIB family. FtsQ subfamily.</text>
</comment>
<feature type="domain" description="POTRA" evidence="10">
    <location>
        <begin position="74"/>
        <end position="142"/>
    </location>
</feature>
<dbReference type="GO" id="GO:0090529">
    <property type="term" value="P:cell septum assembly"/>
    <property type="evidence" value="ECO:0007669"/>
    <property type="project" value="InterPro"/>
</dbReference>
<accession>A0A4R3JIA9</accession>
<dbReference type="OrthoDB" id="9783091at2"/>
<evidence type="ECO:0000256" key="9">
    <source>
        <dbReference type="HAMAP-Rule" id="MF_00911"/>
    </source>
</evidence>
<dbReference type="InterPro" id="IPR045335">
    <property type="entry name" value="FtsQ_C_sf"/>
</dbReference>
<dbReference type="Gene3D" id="3.40.50.11690">
    <property type="entry name" value="Cell division protein FtsQ/DivIB"/>
    <property type="match status" value="1"/>
</dbReference>
<keyword evidence="7 9" id="KW-0472">Membrane</keyword>
<dbReference type="RefSeq" id="WP_132243325.1">
    <property type="nucleotide sequence ID" value="NZ_SLZU01000003.1"/>
</dbReference>
<feature type="transmembrane region" description="Helical" evidence="9">
    <location>
        <begin position="21"/>
        <end position="48"/>
    </location>
</feature>
<evidence type="ECO:0000256" key="2">
    <source>
        <dbReference type="ARBA" id="ARBA00022475"/>
    </source>
</evidence>
<keyword evidence="12" id="KW-1185">Reference proteome</keyword>
<dbReference type="GO" id="GO:0032153">
    <property type="term" value="C:cell division site"/>
    <property type="evidence" value="ECO:0007669"/>
    <property type="project" value="UniProtKB-UniRule"/>
</dbReference>
<reference evidence="11 12" key="1">
    <citation type="submission" date="2019-03" db="EMBL/GenBank/DDBJ databases">
        <title>Genomic Encyclopedia of Type Strains, Phase IV (KMG-IV): sequencing the most valuable type-strain genomes for metagenomic binning, comparative biology and taxonomic classification.</title>
        <authorList>
            <person name="Goeker M."/>
        </authorList>
    </citation>
    <scope>NUCLEOTIDE SEQUENCE [LARGE SCALE GENOMIC DNA]</scope>
    <source>
        <strain evidence="11 12">DSM 104836</strain>
    </source>
</reference>
<evidence type="ECO:0000313" key="12">
    <source>
        <dbReference type="Proteomes" id="UP000295696"/>
    </source>
</evidence>
<comment type="caution">
    <text evidence="11">The sequence shown here is derived from an EMBL/GenBank/DDBJ whole genome shotgun (WGS) entry which is preliminary data.</text>
</comment>
<comment type="subcellular location">
    <subcellularLocation>
        <location evidence="9">Cell inner membrane</location>
        <topology evidence="9">Single-pass type II membrane protein</topology>
    </subcellularLocation>
    <subcellularLocation>
        <location evidence="1">Membrane</location>
    </subcellularLocation>
    <text evidence="9">Localizes to the division septum.</text>
</comment>
<evidence type="ECO:0000256" key="5">
    <source>
        <dbReference type="ARBA" id="ARBA00022692"/>
    </source>
</evidence>
<dbReference type="InterPro" id="IPR005548">
    <property type="entry name" value="Cell_div_FtsQ/DivIB_C"/>
</dbReference>
<dbReference type="PROSITE" id="PS51779">
    <property type="entry name" value="POTRA"/>
    <property type="match status" value="1"/>
</dbReference>
<keyword evidence="3 9" id="KW-0997">Cell inner membrane</keyword>
<dbReference type="Proteomes" id="UP000295696">
    <property type="component" value="Unassembled WGS sequence"/>
</dbReference>
<dbReference type="PANTHER" id="PTHR35851:SF1">
    <property type="entry name" value="CELL DIVISION PROTEIN FTSQ"/>
    <property type="match status" value="1"/>
</dbReference>
<dbReference type="AlphaFoldDB" id="A0A4R3JIA9"/>
<dbReference type="PANTHER" id="PTHR35851">
    <property type="entry name" value="CELL DIVISION PROTEIN FTSQ"/>
    <property type="match status" value="1"/>
</dbReference>